<dbReference type="SUPFAM" id="SSF50969">
    <property type="entry name" value="YVTN repeat-like/Quinoprotein amine dehydrogenase"/>
    <property type="match status" value="1"/>
</dbReference>
<dbReference type="EMBL" id="LWBP01000112">
    <property type="protein sequence ID" value="OQP62933.1"/>
    <property type="molecule type" value="Genomic_DNA"/>
</dbReference>
<dbReference type="NCBIfam" id="TIGR02608">
    <property type="entry name" value="delta_60_rpt"/>
    <property type="match status" value="6"/>
</dbReference>
<dbReference type="PANTHER" id="PTHR42754:SF1">
    <property type="entry name" value="LIPOPROTEIN"/>
    <property type="match status" value="1"/>
</dbReference>
<evidence type="ECO:0000313" key="3">
    <source>
        <dbReference type="EMBL" id="OQP62933.1"/>
    </source>
</evidence>
<feature type="signal peptide" evidence="1">
    <location>
        <begin position="1"/>
        <end position="19"/>
    </location>
</feature>
<dbReference type="RefSeq" id="WP_081163813.1">
    <property type="nucleotide sequence ID" value="NZ_LWBP01000112.1"/>
</dbReference>
<keyword evidence="4" id="KW-1185">Reference proteome</keyword>
<name>A0A1V9FX67_9BACT</name>
<dbReference type="NCBIfam" id="TIGR04183">
    <property type="entry name" value="Por_Secre_tail"/>
    <property type="match status" value="1"/>
</dbReference>
<protein>
    <recommendedName>
        <fullName evidence="2">Secretion system C-terminal sorting domain-containing protein</fullName>
    </recommendedName>
</protein>
<dbReference type="OrthoDB" id="9805017at2"/>
<keyword evidence="1" id="KW-0732">Signal</keyword>
<dbReference type="AlphaFoldDB" id="A0A1V9FX67"/>
<organism evidence="3 4">
    <name type="scientific">Niastella populi</name>
    <dbReference type="NCBI Taxonomy" id="550983"/>
    <lineage>
        <taxon>Bacteria</taxon>
        <taxon>Pseudomonadati</taxon>
        <taxon>Bacteroidota</taxon>
        <taxon>Chitinophagia</taxon>
        <taxon>Chitinophagales</taxon>
        <taxon>Chitinophagaceae</taxon>
        <taxon>Niastella</taxon>
    </lineage>
</organism>
<feature type="domain" description="Secretion system C-terminal sorting" evidence="2">
    <location>
        <begin position="564"/>
        <end position="637"/>
    </location>
</feature>
<dbReference type="Gene3D" id="2.80.10.50">
    <property type="match status" value="3"/>
</dbReference>
<dbReference type="Gene3D" id="2.60.40.10">
    <property type="entry name" value="Immunoglobulins"/>
    <property type="match status" value="1"/>
</dbReference>
<evidence type="ECO:0000313" key="4">
    <source>
        <dbReference type="Proteomes" id="UP000192276"/>
    </source>
</evidence>
<dbReference type="InterPro" id="IPR013431">
    <property type="entry name" value="Delta_60_rpt"/>
</dbReference>
<dbReference type="InterPro" id="IPR013783">
    <property type="entry name" value="Ig-like_fold"/>
</dbReference>
<dbReference type="InterPro" id="IPR026444">
    <property type="entry name" value="Secre_tail"/>
</dbReference>
<dbReference type="Pfam" id="PF17164">
    <property type="entry name" value="DUF5122"/>
    <property type="match status" value="5"/>
</dbReference>
<dbReference type="PANTHER" id="PTHR42754">
    <property type="entry name" value="ENDOGLUCANASE"/>
    <property type="match status" value="1"/>
</dbReference>
<comment type="caution">
    <text evidence="3">The sequence shown here is derived from an EMBL/GenBank/DDBJ whole genome shotgun (WGS) entry which is preliminary data.</text>
</comment>
<accession>A0A1V9FX67</accession>
<dbReference type="Proteomes" id="UP000192276">
    <property type="component" value="Unassembled WGS sequence"/>
</dbReference>
<dbReference type="InterPro" id="IPR011044">
    <property type="entry name" value="Quino_amine_DH_bsu"/>
</dbReference>
<reference evidence="4" key="1">
    <citation type="submission" date="2016-04" db="EMBL/GenBank/DDBJ databases">
        <authorList>
            <person name="Chen L."/>
            <person name="Zhuang W."/>
            <person name="Wang G."/>
        </authorList>
    </citation>
    <scope>NUCLEOTIDE SEQUENCE [LARGE SCALE GENOMIC DNA]</scope>
    <source>
        <strain evidence="4">208</strain>
    </source>
</reference>
<evidence type="ECO:0000256" key="1">
    <source>
        <dbReference type="SAM" id="SignalP"/>
    </source>
</evidence>
<gene>
    <name evidence="3" type="ORF">A4R26_17275</name>
</gene>
<dbReference type="Pfam" id="PF18962">
    <property type="entry name" value="Por_Secre_tail"/>
    <property type="match status" value="1"/>
</dbReference>
<feature type="chain" id="PRO_5012845302" description="Secretion system C-terminal sorting domain-containing protein" evidence="1">
    <location>
        <begin position="20"/>
        <end position="641"/>
    </location>
</feature>
<evidence type="ECO:0000259" key="2">
    <source>
        <dbReference type="Pfam" id="PF18962"/>
    </source>
</evidence>
<dbReference type="STRING" id="550983.A4R26_17275"/>
<proteinExistence type="predicted"/>
<sequence>MKKVTSTLTTLLICLYVSAQVGVPDGGFNTTGTVINPLNAADDYGQAVATYSDGRVVVAAYNTDKWFTFLRYMPDGTLDPNFGTGGLVKVRNSNDDAIAYAITVLSDNSLLAAGYAWNPTNSTFDMALVKLDENGAPITTFGPQGNGWILTPVGTARDEARSIAVQSDGKIVLAGYINNGTDNDYAVVRYTSNGILETGVGAFGGGTGKVTTHINGDDEAYSVAIQSADQKIVVGGITNASATNSNIGVVRYNTDGTLDAAPGNFGTGGIVDLDLGNNGAGSTDEVYKIALQADGKIVMAGMSKGVSFSNYDFATIRLTTTGALDPAFNATGAIVNRAGGFTAAGIALFNYGPSNTDEGSRTLALQSNGDILVGGDSQGGSSTFAFLLLRYNSDGTLDDTFDGSSNSNGVIFYDISGNRDYGYDIALFGNRIYFTGSTGENGSKDLALIAIQNDGAPLPLVLSQFYAQKQSSKVVLQWQTSSEEGVKQFVIERSNDGKSFKAIGTVAATGNSTITRKYSFADNSPFISASNYYRLLMQDADGNFKYSKMLIIKFDGQLSTDMKVYPSMVKDILQVQLPDGMNGNIGIRIIDMNGRVIRKNNIAGDGHALNTTMDVSTLIKGVYIIKATAGNVSVTSRFTKQ</sequence>